<dbReference type="InterPro" id="IPR041151">
    <property type="entry name" value="Bac_RepA_C"/>
</dbReference>
<dbReference type="Proteomes" id="UP000051529">
    <property type="component" value="Unassembled WGS sequence"/>
</dbReference>
<dbReference type="RefSeq" id="WP_236703003.1">
    <property type="nucleotide sequence ID" value="NZ_JQBQ01000045.1"/>
</dbReference>
<gene>
    <name evidence="4" type="ORF">IV44_GL001312</name>
</gene>
<name>A0A0R2KGB0_LACAM</name>
<organism evidence="4 5">
    <name type="scientific">Lactobacillus amylovorus subsp. animalium DSM 16698</name>
    <dbReference type="NCBI Taxonomy" id="695563"/>
    <lineage>
        <taxon>Bacteria</taxon>
        <taxon>Bacillati</taxon>
        <taxon>Bacillota</taxon>
        <taxon>Bacilli</taxon>
        <taxon>Lactobacillales</taxon>
        <taxon>Lactobacillaceae</taxon>
        <taxon>Lactobacillus</taxon>
        <taxon>Lactobacillus amylovorus subsp. animalium</taxon>
    </lineage>
</organism>
<protein>
    <submittedName>
        <fullName evidence="4">41 kDa protein</fullName>
    </submittedName>
</protein>
<dbReference type="Gene3D" id="1.10.10.10">
    <property type="entry name" value="Winged helix-like DNA-binding domain superfamily/Winged helix DNA-binding domain"/>
    <property type="match status" value="1"/>
</dbReference>
<feature type="region of interest" description="Disordered" evidence="1">
    <location>
        <begin position="131"/>
        <end position="193"/>
    </location>
</feature>
<dbReference type="EMBL" id="JQBQ01000045">
    <property type="protein sequence ID" value="KRN88315.1"/>
    <property type="molecule type" value="Genomic_DNA"/>
</dbReference>
<dbReference type="PATRIC" id="fig|695563.3.peg.1372"/>
<proteinExistence type="predicted"/>
<accession>A0A0R2KGB0</accession>
<feature type="compositionally biased region" description="Polar residues" evidence="1">
    <location>
        <begin position="164"/>
        <end position="173"/>
    </location>
</feature>
<evidence type="ECO:0000313" key="4">
    <source>
        <dbReference type="EMBL" id="KRN88315.1"/>
    </source>
</evidence>
<dbReference type="AlphaFoldDB" id="A0A0R2KGB0"/>
<dbReference type="Pfam" id="PF18008">
    <property type="entry name" value="Bac_RepA_C"/>
    <property type="match status" value="1"/>
</dbReference>
<evidence type="ECO:0000313" key="5">
    <source>
        <dbReference type="Proteomes" id="UP000051529"/>
    </source>
</evidence>
<evidence type="ECO:0000259" key="2">
    <source>
        <dbReference type="Pfam" id="PF06970"/>
    </source>
</evidence>
<comment type="caution">
    <text evidence="4">The sequence shown here is derived from an EMBL/GenBank/DDBJ whole genome shotgun (WGS) entry which is preliminary data.</text>
</comment>
<feature type="compositionally biased region" description="Basic and acidic residues" evidence="1">
    <location>
        <begin position="147"/>
        <end position="163"/>
    </location>
</feature>
<feature type="domain" description="Replication initiator A N-terminal" evidence="2">
    <location>
        <begin position="14"/>
        <end position="88"/>
    </location>
</feature>
<evidence type="ECO:0000259" key="3">
    <source>
        <dbReference type="Pfam" id="PF18008"/>
    </source>
</evidence>
<feature type="domain" description="Replication initiator protein A C-terminal" evidence="3">
    <location>
        <begin position="238"/>
        <end position="333"/>
    </location>
</feature>
<feature type="compositionally biased region" description="Polar residues" evidence="1">
    <location>
        <begin position="179"/>
        <end position="188"/>
    </location>
</feature>
<dbReference type="InterPro" id="IPR010724">
    <property type="entry name" value="RepA_N"/>
</dbReference>
<dbReference type="InterPro" id="IPR036388">
    <property type="entry name" value="WH-like_DNA-bd_sf"/>
</dbReference>
<evidence type="ECO:0000256" key="1">
    <source>
        <dbReference type="SAM" id="MobiDB-lite"/>
    </source>
</evidence>
<sequence>MQKRYSATQINAELFWKFPKFLSENKKYADLSNDDRVAYMLIKDRYRYSLSNHWVDEKNNVFVYFTIEDLKALLHVGKNKVTRIKNKLIDYGLLEIEKQGFNPKTKKNDPDRIYLLQPEYDPTDLISQNSQMKSLEQSGIPKTGTRHQNDETIDIKGNHDSENSNKGTSSLEQSGIPKTGTNKDNNSSDTIKDTIKDTDQWNFSTSNYTPEQVAAQNHDLLSHLGETLTGDHEAPMFLNKESIQLIAKWFRTPEGASECISTILNAANDSRKNAESQIGHHELYFEDYNGELKRRITKRLRRYFNKMRTSNKIKNPKNYLYVSMRNTFDKWQNDILIEKHNEEETNK</sequence>
<dbReference type="Pfam" id="PF06970">
    <property type="entry name" value="RepA_N"/>
    <property type="match status" value="1"/>
</dbReference>
<reference evidence="4 5" key="1">
    <citation type="journal article" date="2015" name="Genome Announc.">
        <title>Expanding the biotechnology potential of lactobacilli through comparative genomics of 213 strains and associated genera.</title>
        <authorList>
            <person name="Sun Z."/>
            <person name="Harris H.M."/>
            <person name="McCann A."/>
            <person name="Guo C."/>
            <person name="Argimon S."/>
            <person name="Zhang W."/>
            <person name="Yang X."/>
            <person name="Jeffery I.B."/>
            <person name="Cooney J.C."/>
            <person name="Kagawa T.F."/>
            <person name="Liu W."/>
            <person name="Song Y."/>
            <person name="Salvetti E."/>
            <person name="Wrobel A."/>
            <person name="Rasinkangas P."/>
            <person name="Parkhill J."/>
            <person name="Rea M.C."/>
            <person name="O'Sullivan O."/>
            <person name="Ritari J."/>
            <person name="Douillard F.P."/>
            <person name="Paul Ross R."/>
            <person name="Yang R."/>
            <person name="Briner A.E."/>
            <person name="Felis G.E."/>
            <person name="de Vos W.M."/>
            <person name="Barrangou R."/>
            <person name="Klaenhammer T.R."/>
            <person name="Caufield P.W."/>
            <person name="Cui Y."/>
            <person name="Zhang H."/>
            <person name="O'Toole P.W."/>
        </authorList>
    </citation>
    <scope>NUCLEOTIDE SEQUENCE [LARGE SCALE GENOMIC DNA]</scope>
    <source>
        <strain evidence="4 5">DSM 16698</strain>
    </source>
</reference>